<keyword evidence="18" id="KW-0472">Membrane</keyword>
<dbReference type="PROSITE" id="PS51192">
    <property type="entry name" value="HELICASE_ATP_BIND_1"/>
    <property type="match status" value="1"/>
</dbReference>
<sequence>MLMRLLSCRRPLGSFIVYCIFFFFQCVFFEIFWIFYFFCRCYVYRFLHAFFFLSHSLWIHEEEEKKEGEFARACVWRKQMLTGLGTWESAVDSVEAQDQQPKKKRGGGFQSFGLDKPVLDGVLRLGYNVPTPIQRKAIPPMTQGSDVVAMARTGSGKTAAFLIPMLNLLKSHSKTVGIRGLVLAPTRELSLQILRFGIQLNKFLDLRFAALVGGNSLEQQFELLGSNPDIVVATPGRLLHIMEEASLKLSMVKCLVLDEADRLFELGLQPQIVAVMQKVPDACQRALFSATMPSVLAEFTSAGLHNPVVIRLDAEMKLSDKLKQSAFFVRNDEKVAALIVLLKKVIGVAAGDTNDGTAQQALIFVESKFHVDYLQMIMEAYLISCSAVHGQMDQEARRNAVQAFSRRETHVMIVTDVAARGLDLPLLDNVVNFSFPSTPKLFVHRVGRVARAGRSGAAYSFLTFEDFPYYVDLMAFIDRPLQCRRTEGDLLFTADDGCFGRMPEEDLQLELDFLRRLALEDVEVRNMAKVVDNAHKKFTRTKKKATHDGIQEARQEKYQFDNTPLHPIFVERLEAKRIAADEARFDLKRFKAKESVLEMIHGEKMFQIMKPVTIQTLWKEQREQAEEDDAATGKGAAEEEPQKSDRAKITKRDVTVPEKKLSLGEKLLLKAQERKKRERQEMDGATNEEDAVTVCPTRGMHRFESEYGGGSGKYRDQDYFMDTTKRSTMEDAHYSVKDATFDVGAESAQEAQQQRQVYAWSKKKNRFVRMNVNDAKAMLRGVKNEAGKAVNFKSKLEAYSRWMKKSNMRIQDVGEEEDLGPLHRARAAQEQGTGGYNHDGDDDDDTVDISDPNQGKKLRVGRKQRRLPKDGHIRTFEEMAHIKRKAEKERARLSRKKQKRKSK</sequence>
<keyword evidence="8" id="KW-0694">RNA-binding</keyword>
<dbReference type="KEGG" id="tcr:508027.70"/>
<dbReference type="Pfam" id="PF00271">
    <property type="entry name" value="Helicase_C"/>
    <property type="match status" value="1"/>
</dbReference>
<reference evidence="22 23" key="1">
    <citation type="journal article" date="2005" name="Science">
        <title>The genome sequence of Trypanosoma cruzi, etiologic agent of Chagas disease.</title>
        <authorList>
            <person name="El-Sayed N.M."/>
            <person name="Myler P.J."/>
            <person name="Bartholomeu D.C."/>
            <person name="Nilsson D."/>
            <person name="Aggarwal G."/>
            <person name="Tran A.N."/>
            <person name="Ghedin E."/>
            <person name="Worthey E.A."/>
            <person name="Delcher A.L."/>
            <person name="Blandin G."/>
            <person name="Westenberger S.J."/>
            <person name="Caler E."/>
            <person name="Cerqueira G.C."/>
            <person name="Branche C."/>
            <person name="Haas B."/>
            <person name="Anupama A."/>
            <person name="Arner E."/>
            <person name="Aslund L."/>
            <person name="Attipoe P."/>
            <person name="Bontempi E."/>
            <person name="Bringaud F."/>
            <person name="Burton P."/>
            <person name="Cadag E."/>
            <person name="Campbell D.A."/>
            <person name="Carrington M."/>
            <person name="Crabtree J."/>
            <person name="Darban H."/>
            <person name="da Silveira J.F."/>
            <person name="de Jong P."/>
            <person name="Edwards K."/>
            <person name="Englund P.T."/>
            <person name="Fazelina G."/>
            <person name="Feldblyum T."/>
            <person name="Ferella M."/>
            <person name="Frasch A.C."/>
            <person name="Gull K."/>
            <person name="Horn D."/>
            <person name="Hou L."/>
            <person name="Huang Y."/>
            <person name="Kindlund E."/>
            <person name="Klingbeil M."/>
            <person name="Kluge S."/>
            <person name="Koo H."/>
            <person name="Lacerda D."/>
            <person name="Levin M.J."/>
            <person name="Lorenzi H."/>
            <person name="Louie T."/>
            <person name="Machado C.R."/>
            <person name="McCulloch R."/>
            <person name="McKenna A."/>
            <person name="Mizuno Y."/>
            <person name="Mottram J.C."/>
            <person name="Nelson S."/>
            <person name="Ochaya S."/>
            <person name="Osoegawa K."/>
            <person name="Pai G."/>
            <person name="Parsons M."/>
            <person name="Pentony M."/>
            <person name="Pettersson U."/>
            <person name="Pop M."/>
            <person name="Ramirez J.L."/>
            <person name="Rinta J."/>
            <person name="Robertson L."/>
            <person name="Salzberg S.L."/>
            <person name="Sanchez D.O."/>
            <person name="Seyler A."/>
            <person name="Sharma R."/>
            <person name="Shetty J."/>
            <person name="Simpson A.J."/>
            <person name="Sisk E."/>
            <person name="Tammi M.T."/>
            <person name="Tarleton R."/>
            <person name="Teixeira S."/>
            <person name="Van Aken S."/>
            <person name="Vogt C."/>
            <person name="Ward P.N."/>
            <person name="Wickstead B."/>
            <person name="Wortman J."/>
            <person name="White O."/>
            <person name="Fraser C.M."/>
            <person name="Stuart K.D."/>
            <person name="Andersson B."/>
        </authorList>
    </citation>
    <scope>NUCLEOTIDE SEQUENCE [LARGE SCALE GENOMIC DNA]</scope>
    <source>
        <strain evidence="22 23">CL Brener</strain>
    </source>
</reference>
<feature type="compositionally biased region" description="Basic and acidic residues" evidence="17">
    <location>
        <begin position="867"/>
        <end position="892"/>
    </location>
</feature>
<dbReference type="InterPro" id="IPR001650">
    <property type="entry name" value="Helicase_C-like"/>
</dbReference>
<dbReference type="InterPro" id="IPR011545">
    <property type="entry name" value="DEAD/DEAH_box_helicase_dom"/>
</dbReference>
<evidence type="ECO:0000259" key="21">
    <source>
        <dbReference type="PROSITE" id="PS51195"/>
    </source>
</evidence>
<comment type="subunit">
    <text evidence="13">eIF4F is a multi-subunit complex, the composition of which varies with external and internal environmental conditions. It is composed of at least EIF4A, EIF4E and EIF4G.</text>
</comment>
<comment type="similarity">
    <text evidence="10">Belongs to the DEAD box helicase family. eIF4A subfamily.</text>
</comment>
<feature type="transmembrane region" description="Helical" evidence="18">
    <location>
        <begin position="12"/>
        <end position="38"/>
    </location>
</feature>
<dbReference type="STRING" id="353153.Q4DFZ7"/>
<evidence type="ECO:0000313" key="23">
    <source>
        <dbReference type="Proteomes" id="UP000002296"/>
    </source>
</evidence>
<evidence type="ECO:0000256" key="17">
    <source>
        <dbReference type="SAM" id="MobiDB-lite"/>
    </source>
</evidence>
<comment type="catalytic activity">
    <reaction evidence="15">
        <text>ATP + H2O = ADP + phosphate + H(+)</text>
        <dbReference type="Rhea" id="RHEA:13065"/>
        <dbReference type="ChEBI" id="CHEBI:15377"/>
        <dbReference type="ChEBI" id="CHEBI:15378"/>
        <dbReference type="ChEBI" id="CHEBI:30616"/>
        <dbReference type="ChEBI" id="CHEBI:43474"/>
        <dbReference type="ChEBI" id="CHEBI:456216"/>
        <dbReference type="EC" id="3.6.4.13"/>
    </reaction>
</comment>
<dbReference type="Pfam" id="PF08147">
    <property type="entry name" value="DBP10CT"/>
    <property type="match status" value="1"/>
</dbReference>
<evidence type="ECO:0000256" key="10">
    <source>
        <dbReference type="ARBA" id="ARBA00024352"/>
    </source>
</evidence>
<evidence type="ECO:0000259" key="19">
    <source>
        <dbReference type="PROSITE" id="PS51192"/>
    </source>
</evidence>
<dbReference type="AlphaFoldDB" id="Q4DFZ7"/>
<evidence type="ECO:0000256" key="2">
    <source>
        <dbReference type="ARBA" id="ARBA00012552"/>
    </source>
</evidence>
<evidence type="ECO:0000256" key="12">
    <source>
        <dbReference type="ARBA" id="ARBA00024769"/>
    </source>
</evidence>
<dbReference type="Proteomes" id="UP000002296">
    <property type="component" value="Unassembled WGS sequence"/>
</dbReference>
<dbReference type="PANTHER" id="PTHR47959">
    <property type="entry name" value="ATP-DEPENDENT RNA HELICASE RHLE-RELATED"/>
    <property type="match status" value="1"/>
</dbReference>
<dbReference type="PaxDb" id="353153-Q4DFZ7"/>
<name>Q4DFZ7_TRYCC</name>
<feature type="short sequence motif" description="Q motif" evidence="16">
    <location>
        <begin position="107"/>
        <end position="135"/>
    </location>
</feature>
<evidence type="ECO:0000256" key="7">
    <source>
        <dbReference type="ARBA" id="ARBA00022840"/>
    </source>
</evidence>
<dbReference type="GeneID" id="3544644"/>
<feature type="domain" description="Helicase C-terminal" evidence="20">
    <location>
        <begin position="341"/>
        <end position="492"/>
    </location>
</feature>
<organism evidence="22 23">
    <name type="scientific">Trypanosoma cruzi (strain CL Brener)</name>
    <dbReference type="NCBI Taxonomy" id="353153"/>
    <lineage>
        <taxon>Eukaryota</taxon>
        <taxon>Discoba</taxon>
        <taxon>Euglenozoa</taxon>
        <taxon>Kinetoplastea</taxon>
        <taxon>Metakinetoplastina</taxon>
        <taxon>Trypanosomatida</taxon>
        <taxon>Trypanosomatidae</taxon>
        <taxon>Trypanosoma</taxon>
        <taxon>Schizotrypanum</taxon>
    </lineage>
</organism>
<keyword evidence="6 22" id="KW-0347">Helicase</keyword>
<dbReference type="InterPro" id="IPR012541">
    <property type="entry name" value="DBP10_C"/>
</dbReference>
<keyword evidence="9" id="KW-0648">Protein biosynthesis</keyword>
<evidence type="ECO:0000256" key="15">
    <source>
        <dbReference type="ARBA" id="ARBA00047984"/>
    </source>
</evidence>
<evidence type="ECO:0000256" key="11">
    <source>
        <dbReference type="ARBA" id="ARBA00024417"/>
    </source>
</evidence>
<dbReference type="SUPFAM" id="SSF52540">
    <property type="entry name" value="P-loop containing nucleoside triphosphate hydrolases"/>
    <property type="match status" value="2"/>
</dbReference>
<dbReference type="GO" id="GO:0005730">
    <property type="term" value="C:nucleolus"/>
    <property type="evidence" value="ECO:0007669"/>
    <property type="project" value="UniProtKB-SubCell"/>
</dbReference>
<feature type="domain" description="Helicase ATP-binding" evidence="19">
    <location>
        <begin position="138"/>
        <end position="310"/>
    </location>
</feature>
<protein>
    <recommendedName>
        <fullName evidence="11">Probable eukaryotic initiation factor 4A</fullName>
        <ecNumber evidence="2">3.6.4.13</ecNumber>
    </recommendedName>
    <alternativeName>
        <fullName evidence="14">ATP-dependent RNA helicase eIF4A</fullName>
    </alternativeName>
</protein>
<accession>Q4DFZ7</accession>
<evidence type="ECO:0000313" key="22">
    <source>
        <dbReference type="EMBL" id="EAN91446.1"/>
    </source>
</evidence>
<evidence type="ECO:0000256" key="8">
    <source>
        <dbReference type="ARBA" id="ARBA00022884"/>
    </source>
</evidence>
<dbReference type="PROSITE" id="PS51195">
    <property type="entry name" value="Q_MOTIF"/>
    <property type="match status" value="1"/>
</dbReference>
<dbReference type="SMR" id="Q4DFZ7"/>
<gene>
    <name evidence="22" type="ORF">Tc00.1047053508027.70</name>
</gene>
<keyword evidence="7" id="KW-0067">ATP-binding</keyword>
<evidence type="ECO:0000256" key="14">
    <source>
        <dbReference type="ARBA" id="ARBA00030297"/>
    </source>
</evidence>
<evidence type="ECO:0000256" key="5">
    <source>
        <dbReference type="ARBA" id="ARBA00022801"/>
    </source>
</evidence>
<dbReference type="EMBL" id="AAHK01000523">
    <property type="protein sequence ID" value="EAN91446.1"/>
    <property type="molecule type" value="Genomic_DNA"/>
</dbReference>
<evidence type="ECO:0000256" key="13">
    <source>
        <dbReference type="ARBA" id="ARBA00025917"/>
    </source>
</evidence>
<dbReference type="GO" id="GO:0005829">
    <property type="term" value="C:cytosol"/>
    <property type="evidence" value="ECO:0007669"/>
    <property type="project" value="TreeGrafter"/>
</dbReference>
<dbReference type="GO" id="GO:0005524">
    <property type="term" value="F:ATP binding"/>
    <property type="evidence" value="ECO:0007669"/>
    <property type="project" value="UniProtKB-KW"/>
</dbReference>
<dbReference type="Pfam" id="PF00270">
    <property type="entry name" value="DEAD"/>
    <property type="match status" value="1"/>
</dbReference>
<dbReference type="eggNOG" id="KOG0337">
    <property type="taxonomic scope" value="Eukaryota"/>
</dbReference>
<evidence type="ECO:0000256" key="18">
    <source>
        <dbReference type="SAM" id="Phobius"/>
    </source>
</evidence>
<evidence type="ECO:0000256" key="3">
    <source>
        <dbReference type="ARBA" id="ARBA00022540"/>
    </source>
</evidence>
<evidence type="ECO:0000256" key="1">
    <source>
        <dbReference type="ARBA" id="ARBA00010379"/>
    </source>
</evidence>
<feature type="region of interest" description="Disordered" evidence="17">
    <location>
        <begin position="815"/>
        <end position="903"/>
    </location>
</feature>
<keyword evidence="23" id="KW-1185">Reference proteome</keyword>
<dbReference type="InterPro" id="IPR050079">
    <property type="entry name" value="DEAD_box_RNA_helicase"/>
</dbReference>
<dbReference type="GO" id="GO:0003743">
    <property type="term" value="F:translation initiation factor activity"/>
    <property type="evidence" value="ECO:0007669"/>
    <property type="project" value="UniProtKB-KW"/>
</dbReference>
<comment type="similarity">
    <text evidence="1">Belongs to the DEAD box helicase family. DDX54/DBP10 subfamily.</text>
</comment>
<feature type="compositionally biased region" description="Basic residues" evidence="17">
    <location>
        <begin position="856"/>
        <end position="866"/>
    </location>
</feature>
<dbReference type="InterPro" id="IPR014001">
    <property type="entry name" value="Helicase_ATP-bd"/>
</dbReference>
<comment type="function">
    <text evidence="12">ATP-dependent RNA helicase which is a subunit of the eIF4F complex involved in cap recognition and is required for mRNA binding to ribosome. In the current model of translation initiation, eIF4A unwinds RNA secondary structures in the 5'-UTR of mRNAs which is necessary to allow efficient binding of the small ribosomal subunit, and subsequent scanning for the initiator codon.</text>
</comment>
<dbReference type="SMART" id="SM00487">
    <property type="entry name" value="DEXDc"/>
    <property type="match status" value="1"/>
</dbReference>
<dbReference type="EC" id="3.6.4.13" evidence="2"/>
<evidence type="ECO:0000256" key="16">
    <source>
        <dbReference type="PROSITE-ProRule" id="PRU00552"/>
    </source>
</evidence>
<comment type="caution">
    <text evidence="22">The sequence shown here is derived from an EMBL/GenBank/DDBJ whole genome shotgun (WGS) entry which is preliminary data.</text>
</comment>
<keyword evidence="18" id="KW-1133">Transmembrane helix</keyword>
<feature type="domain" description="DEAD-box RNA helicase Q" evidence="21">
    <location>
        <begin position="107"/>
        <end position="135"/>
    </location>
</feature>
<proteinExistence type="inferred from homology"/>
<dbReference type="PROSITE" id="PS51194">
    <property type="entry name" value="HELICASE_CTER"/>
    <property type="match status" value="1"/>
</dbReference>
<keyword evidence="3" id="KW-0396">Initiation factor</keyword>
<dbReference type="CDD" id="cd18787">
    <property type="entry name" value="SF2_C_DEAD"/>
    <property type="match status" value="1"/>
</dbReference>
<evidence type="ECO:0000256" key="6">
    <source>
        <dbReference type="ARBA" id="ARBA00022806"/>
    </source>
</evidence>
<feature type="compositionally biased region" description="Basic and acidic residues" evidence="17">
    <location>
        <begin position="636"/>
        <end position="652"/>
    </location>
</feature>
<dbReference type="SMART" id="SM00490">
    <property type="entry name" value="HELICc"/>
    <property type="match status" value="1"/>
</dbReference>
<dbReference type="GO" id="GO:0016887">
    <property type="term" value="F:ATP hydrolysis activity"/>
    <property type="evidence" value="ECO:0007669"/>
    <property type="project" value="RHEA"/>
</dbReference>
<dbReference type="GO" id="GO:0003724">
    <property type="term" value="F:RNA helicase activity"/>
    <property type="evidence" value="ECO:0007669"/>
    <property type="project" value="UniProtKB-EC"/>
</dbReference>
<dbReference type="GO" id="GO:0003723">
    <property type="term" value="F:RNA binding"/>
    <property type="evidence" value="ECO:0007669"/>
    <property type="project" value="UniProtKB-KW"/>
</dbReference>
<dbReference type="InParanoid" id="Q4DFZ7"/>
<evidence type="ECO:0000256" key="9">
    <source>
        <dbReference type="ARBA" id="ARBA00022917"/>
    </source>
</evidence>
<dbReference type="RefSeq" id="XP_813297.1">
    <property type="nucleotide sequence ID" value="XM_808204.1"/>
</dbReference>
<evidence type="ECO:0000256" key="4">
    <source>
        <dbReference type="ARBA" id="ARBA00022741"/>
    </source>
</evidence>
<dbReference type="InterPro" id="IPR000629">
    <property type="entry name" value="RNA-helicase_DEAD-box_CS"/>
</dbReference>
<feature type="compositionally biased region" description="Basic residues" evidence="17">
    <location>
        <begin position="893"/>
        <end position="903"/>
    </location>
</feature>
<feature type="region of interest" description="Disordered" evidence="17">
    <location>
        <begin position="621"/>
        <end position="652"/>
    </location>
</feature>
<dbReference type="InterPro" id="IPR014014">
    <property type="entry name" value="RNA_helicase_DEAD_Q_motif"/>
</dbReference>
<keyword evidence="5" id="KW-0378">Hydrolase</keyword>
<dbReference type="InterPro" id="IPR027417">
    <property type="entry name" value="P-loop_NTPase"/>
</dbReference>
<dbReference type="SMART" id="SM01123">
    <property type="entry name" value="DBP10CT"/>
    <property type="match status" value="1"/>
</dbReference>
<dbReference type="FunCoup" id="Q4DFZ7">
    <property type="interactions" value="716"/>
</dbReference>
<dbReference type="Gene3D" id="3.40.50.300">
    <property type="entry name" value="P-loop containing nucleotide triphosphate hydrolases"/>
    <property type="match status" value="2"/>
</dbReference>
<dbReference type="OMA" id="EDQFGMM"/>
<keyword evidence="18" id="KW-0812">Transmembrane</keyword>
<evidence type="ECO:0000259" key="20">
    <source>
        <dbReference type="PROSITE" id="PS51194"/>
    </source>
</evidence>
<dbReference type="PROSITE" id="PS00039">
    <property type="entry name" value="DEAD_ATP_HELICASE"/>
    <property type="match status" value="1"/>
</dbReference>
<dbReference type="PANTHER" id="PTHR47959:SF8">
    <property type="entry name" value="RNA HELICASE"/>
    <property type="match status" value="1"/>
</dbReference>
<keyword evidence="4" id="KW-0547">Nucleotide-binding</keyword>